<reference evidence="1 2" key="1">
    <citation type="submission" date="2024-11" db="EMBL/GenBank/DDBJ databases">
        <title>A near-complete genome assembly of Cinchona calisaya.</title>
        <authorList>
            <person name="Lian D.C."/>
            <person name="Zhao X.W."/>
            <person name="Wei L."/>
        </authorList>
    </citation>
    <scope>NUCLEOTIDE SEQUENCE [LARGE SCALE GENOMIC DNA]</scope>
    <source>
        <tissue evidence="1">Nenye</tissue>
    </source>
</reference>
<comment type="caution">
    <text evidence="1">The sequence shown here is derived from an EMBL/GenBank/DDBJ whole genome shotgun (WGS) entry which is preliminary data.</text>
</comment>
<evidence type="ECO:0000313" key="2">
    <source>
        <dbReference type="Proteomes" id="UP001630127"/>
    </source>
</evidence>
<organism evidence="1 2">
    <name type="scientific">Cinchona calisaya</name>
    <dbReference type="NCBI Taxonomy" id="153742"/>
    <lineage>
        <taxon>Eukaryota</taxon>
        <taxon>Viridiplantae</taxon>
        <taxon>Streptophyta</taxon>
        <taxon>Embryophyta</taxon>
        <taxon>Tracheophyta</taxon>
        <taxon>Spermatophyta</taxon>
        <taxon>Magnoliopsida</taxon>
        <taxon>eudicotyledons</taxon>
        <taxon>Gunneridae</taxon>
        <taxon>Pentapetalae</taxon>
        <taxon>asterids</taxon>
        <taxon>lamiids</taxon>
        <taxon>Gentianales</taxon>
        <taxon>Rubiaceae</taxon>
        <taxon>Cinchonoideae</taxon>
        <taxon>Cinchoneae</taxon>
        <taxon>Cinchona</taxon>
    </lineage>
</organism>
<sequence length="95" mass="11181">MEADVVEIQPQLDHRLLGCCEEQSFAYAVIDYKWVKIFIETSNKAVILKVHKEYVQACMEKPRMFRYGQENFVPLIEFSKLLEVGFGLDKEHKQL</sequence>
<dbReference type="AlphaFoldDB" id="A0ABD2Y836"/>
<evidence type="ECO:0000313" key="1">
    <source>
        <dbReference type="EMBL" id="KAL3503161.1"/>
    </source>
</evidence>
<proteinExistence type="predicted"/>
<keyword evidence="2" id="KW-1185">Reference proteome</keyword>
<gene>
    <name evidence="1" type="ORF">ACH5RR_037610</name>
</gene>
<name>A0ABD2Y836_9GENT</name>
<protein>
    <recommendedName>
        <fullName evidence="3">BTB domain-containing protein</fullName>
    </recommendedName>
</protein>
<accession>A0ABD2Y836</accession>
<dbReference type="Proteomes" id="UP001630127">
    <property type="component" value="Unassembled WGS sequence"/>
</dbReference>
<dbReference type="EMBL" id="JBJUIK010000015">
    <property type="protein sequence ID" value="KAL3503161.1"/>
    <property type="molecule type" value="Genomic_DNA"/>
</dbReference>
<evidence type="ECO:0008006" key="3">
    <source>
        <dbReference type="Google" id="ProtNLM"/>
    </source>
</evidence>